<dbReference type="KEGG" id="mana:MAMMFC1_01245"/>
<protein>
    <submittedName>
        <fullName evidence="5">Murein DD-endopeptidase MepM</fullName>
        <ecNumber evidence="5">3.4.24.-</ecNumber>
    </submittedName>
</protein>
<dbReference type="SUPFAM" id="SSF51261">
    <property type="entry name" value="Duplicated hybrid motif"/>
    <property type="match status" value="1"/>
</dbReference>
<dbReference type="InterPro" id="IPR050570">
    <property type="entry name" value="Cell_wall_metabolism_enzyme"/>
</dbReference>
<evidence type="ECO:0000256" key="2">
    <source>
        <dbReference type="SAM" id="MobiDB-lite"/>
    </source>
</evidence>
<gene>
    <name evidence="5" type="primary">mepM_2</name>
    <name evidence="5" type="ORF">MAMMFC1_01245</name>
</gene>
<dbReference type="PANTHER" id="PTHR21666">
    <property type="entry name" value="PEPTIDASE-RELATED"/>
    <property type="match status" value="1"/>
</dbReference>
<keyword evidence="1" id="KW-0175">Coiled coil</keyword>
<dbReference type="PANTHER" id="PTHR21666:SF286">
    <property type="entry name" value="LIPOPROTEIN NLPD"/>
    <property type="match status" value="1"/>
</dbReference>
<dbReference type="InterPro" id="IPR011055">
    <property type="entry name" value="Dup_hybrid_motif"/>
</dbReference>
<name>A0A348AHP3_9FIRM</name>
<feature type="coiled-coil region" evidence="1">
    <location>
        <begin position="55"/>
        <end position="89"/>
    </location>
</feature>
<feature type="domain" description="M23ase beta-sheet core" evidence="4">
    <location>
        <begin position="197"/>
        <end position="290"/>
    </location>
</feature>
<dbReference type="EC" id="3.4.24.-" evidence="5"/>
<reference evidence="5 6" key="1">
    <citation type="journal article" date="2018" name="Int. J. Syst. Evol. Microbiol.">
        <title>Methylomusa anaerophila gen. nov., sp. nov., an anaerobic methanol-utilizing bacterium isolated from a microbial fuel cell.</title>
        <authorList>
            <person name="Amano N."/>
            <person name="Yamamuro A."/>
            <person name="Miyahara M."/>
            <person name="Kouzuma A."/>
            <person name="Abe T."/>
            <person name="Watanabe K."/>
        </authorList>
    </citation>
    <scope>NUCLEOTIDE SEQUENCE [LARGE SCALE GENOMIC DNA]</scope>
    <source>
        <strain evidence="5 6">MMFC1</strain>
    </source>
</reference>
<organism evidence="5 6">
    <name type="scientific">Methylomusa anaerophila</name>
    <dbReference type="NCBI Taxonomy" id="1930071"/>
    <lineage>
        <taxon>Bacteria</taxon>
        <taxon>Bacillati</taxon>
        <taxon>Bacillota</taxon>
        <taxon>Negativicutes</taxon>
        <taxon>Selenomonadales</taxon>
        <taxon>Sporomusaceae</taxon>
        <taxon>Methylomusa</taxon>
    </lineage>
</organism>
<keyword evidence="6" id="KW-1185">Reference proteome</keyword>
<sequence>MIVPHHGKEVISVRIPIRTIKYCVIALCVCMVFFTGILLNYRYAAHAANTEKAELEQLRDVNSKQHAQLEQLAKATASLQQDMTRLNQLDADVRKIMGTEEAAGTSRSAPVRPSGITAHTGQGGPAVKPEAKDIAALIQDLTASAKAREQSLTEVKEALMAKQQRLAAMPSIWPATGEVTSRFGWRNSPWGWGSEWHPGLDIANDAGTPILAAADGVVTGSDWNGGYGNMVQIEHANGIVTVYAHNSENLAEVGRTVKKGDIIAYMGNTGASTGPHLHYEVRVNGTAVNPANFL</sequence>
<dbReference type="CDD" id="cd12797">
    <property type="entry name" value="M23_peptidase"/>
    <property type="match status" value="1"/>
</dbReference>
<keyword evidence="5" id="KW-0378">Hydrolase</keyword>
<dbReference type="AlphaFoldDB" id="A0A348AHP3"/>
<evidence type="ECO:0000256" key="3">
    <source>
        <dbReference type="SAM" id="Phobius"/>
    </source>
</evidence>
<feature type="transmembrane region" description="Helical" evidence="3">
    <location>
        <begin position="20"/>
        <end position="41"/>
    </location>
</feature>
<dbReference type="Pfam" id="PF01551">
    <property type="entry name" value="Peptidase_M23"/>
    <property type="match status" value="1"/>
</dbReference>
<dbReference type="InterPro" id="IPR016047">
    <property type="entry name" value="M23ase_b-sheet_dom"/>
</dbReference>
<evidence type="ECO:0000313" key="5">
    <source>
        <dbReference type="EMBL" id="BBB90591.1"/>
    </source>
</evidence>
<dbReference type="EMBL" id="AP018449">
    <property type="protein sequence ID" value="BBB90591.1"/>
    <property type="molecule type" value="Genomic_DNA"/>
</dbReference>
<dbReference type="Proteomes" id="UP000276437">
    <property type="component" value="Chromosome"/>
</dbReference>
<evidence type="ECO:0000256" key="1">
    <source>
        <dbReference type="SAM" id="Coils"/>
    </source>
</evidence>
<dbReference type="GO" id="GO:0004222">
    <property type="term" value="F:metalloendopeptidase activity"/>
    <property type="evidence" value="ECO:0007669"/>
    <property type="project" value="TreeGrafter"/>
</dbReference>
<feature type="region of interest" description="Disordered" evidence="2">
    <location>
        <begin position="99"/>
        <end position="128"/>
    </location>
</feature>
<keyword evidence="3" id="KW-0812">Transmembrane</keyword>
<keyword evidence="3" id="KW-1133">Transmembrane helix</keyword>
<proteinExistence type="predicted"/>
<evidence type="ECO:0000259" key="4">
    <source>
        <dbReference type="Pfam" id="PF01551"/>
    </source>
</evidence>
<dbReference type="FunFam" id="2.70.70.10:FF:000006">
    <property type="entry name" value="M23 family peptidase"/>
    <property type="match status" value="1"/>
</dbReference>
<dbReference type="Gene3D" id="2.70.70.10">
    <property type="entry name" value="Glucose Permease (Domain IIA)"/>
    <property type="match status" value="1"/>
</dbReference>
<accession>A0A348AHP3</accession>
<evidence type="ECO:0000313" key="6">
    <source>
        <dbReference type="Proteomes" id="UP000276437"/>
    </source>
</evidence>
<keyword evidence="3" id="KW-0472">Membrane</keyword>